<name>A0AAD7GEE5_MYCRO</name>
<dbReference type="Proteomes" id="UP001221757">
    <property type="component" value="Unassembled WGS sequence"/>
</dbReference>
<comment type="caution">
    <text evidence="1">The sequence shown here is derived from an EMBL/GenBank/DDBJ whole genome shotgun (WGS) entry which is preliminary data.</text>
</comment>
<protein>
    <submittedName>
        <fullName evidence="1">Uncharacterized protein</fullName>
    </submittedName>
</protein>
<sequence>MAYVPPAFVQYTFVGQPVNSDTVAANIRGQIQTTANVLWAQVAAANNGWTPAQLNVPAGPLAVAGVTYVDGVTYNARNGTLVTLFVATTAMMDFPKFYSSRRFALETDAVFEDETKARRWLSANCTHTVLAEIRLLG</sequence>
<dbReference type="AlphaFoldDB" id="A0AAD7GEE5"/>
<dbReference type="EMBL" id="JARKIE010000090">
    <property type="protein sequence ID" value="KAJ7687108.1"/>
    <property type="molecule type" value="Genomic_DNA"/>
</dbReference>
<keyword evidence="2" id="KW-1185">Reference proteome</keyword>
<gene>
    <name evidence="1" type="ORF">B0H17DRAFT_1136436</name>
</gene>
<organism evidence="1 2">
    <name type="scientific">Mycena rosella</name>
    <name type="common">Pink bonnet</name>
    <name type="synonym">Agaricus rosellus</name>
    <dbReference type="NCBI Taxonomy" id="1033263"/>
    <lineage>
        <taxon>Eukaryota</taxon>
        <taxon>Fungi</taxon>
        <taxon>Dikarya</taxon>
        <taxon>Basidiomycota</taxon>
        <taxon>Agaricomycotina</taxon>
        <taxon>Agaricomycetes</taxon>
        <taxon>Agaricomycetidae</taxon>
        <taxon>Agaricales</taxon>
        <taxon>Marasmiineae</taxon>
        <taxon>Mycenaceae</taxon>
        <taxon>Mycena</taxon>
    </lineage>
</organism>
<evidence type="ECO:0000313" key="2">
    <source>
        <dbReference type="Proteomes" id="UP001221757"/>
    </source>
</evidence>
<accession>A0AAD7GEE5</accession>
<proteinExistence type="predicted"/>
<evidence type="ECO:0000313" key="1">
    <source>
        <dbReference type="EMBL" id="KAJ7687108.1"/>
    </source>
</evidence>
<reference evidence="1" key="1">
    <citation type="submission" date="2023-03" db="EMBL/GenBank/DDBJ databases">
        <title>Massive genome expansion in bonnet fungi (Mycena s.s.) driven by repeated elements and novel gene families across ecological guilds.</title>
        <authorList>
            <consortium name="Lawrence Berkeley National Laboratory"/>
            <person name="Harder C.B."/>
            <person name="Miyauchi S."/>
            <person name="Viragh M."/>
            <person name="Kuo A."/>
            <person name="Thoen E."/>
            <person name="Andreopoulos B."/>
            <person name="Lu D."/>
            <person name="Skrede I."/>
            <person name="Drula E."/>
            <person name="Henrissat B."/>
            <person name="Morin E."/>
            <person name="Kohler A."/>
            <person name="Barry K."/>
            <person name="LaButti K."/>
            <person name="Morin E."/>
            <person name="Salamov A."/>
            <person name="Lipzen A."/>
            <person name="Mereny Z."/>
            <person name="Hegedus B."/>
            <person name="Baldrian P."/>
            <person name="Stursova M."/>
            <person name="Weitz H."/>
            <person name="Taylor A."/>
            <person name="Grigoriev I.V."/>
            <person name="Nagy L.G."/>
            <person name="Martin F."/>
            <person name="Kauserud H."/>
        </authorList>
    </citation>
    <scope>NUCLEOTIDE SEQUENCE</scope>
    <source>
        <strain evidence="1">CBHHK067</strain>
    </source>
</reference>